<gene>
    <name evidence="1" type="ORF">Cylst_5823</name>
</gene>
<proteinExistence type="predicted"/>
<organism evidence="1 2">
    <name type="scientific">Cylindrospermum stagnale PCC 7417</name>
    <dbReference type="NCBI Taxonomy" id="56107"/>
    <lineage>
        <taxon>Bacteria</taxon>
        <taxon>Bacillati</taxon>
        <taxon>Cyanobacteriota</taxon>
        <taxon>Cyanophyceae</taxon>
        <taxon>Nostocales</taxon>
        <taxon>Nostocaceae</taxon>
        <taxon>Cylindrospermum</taxon>
    </lineage>
</organism>
<protein>
    <submittedName>
        <fullName evidence="1">Uncharacterized protein</fullName>
    </submittedName>
</protein>
<dbReference type="HOGENOM" id="CLU_975637_0_0_3"/>
<sequence>MQLENLWREDESKFWLPILSLPTLHWAKPFLSILELPNALIENLDVWIAIYERAVIEYKTRLQKRNSTINIHQEESEIVPLVVTNALFDLAQQLGQDVAIKFEQWVRWQFFSEEVSSALEIWELILRYVCRRANFHSNRISPPAALVPILPDIANLVSSERRHEIESVLEHTVSPSNYENLQDAEMLEFDEVTLFSRAIDQAWTLRALQIIAEKLNDQERSEVVTWALSQAVAMKLKNAQDKICGDKYLKVEPLCFNVPSVFDFPQPNNPASSGNCTSYPNHFCT</sequence>
<dbReference type="AlphaFoldDB" id="K9X5P6"/>
<dbReference type="EMBL" id="CP003642">
    <property type="protein sequence ID" value="AFZ27808.1"/>
    <property type="molecule type" value="Genomic_DNA"/>
</dbReference>
<evidence type="ECO:0000313" key="2">
    <source>
        <dbReference type="Proteomes" id="UP000010475"/>
    </source>
</evidence>
<accession>K9X5P6</accession>
<dbReference type="Proteomes" id="UP000010475">
    <property type="component" value="Chromosome"/>
</dbReference>
<dbReference type="OrthoDB" id="498481at2"/>
<reference evidence="1 2" key="1">
    <citation type="submission" date="2012-06" db="EMBL/GenBank/DDBJ databases">
        <title>Finished chromosome of genome of Cylindrospermum stagnale PCC 7417.</title>
        <authorList>
            <consortium name="US DOE Joint Genome Institute"/>
            <person name="Gugger M."/>
            <person name="Coursin T."/>
            <person name="Rippka R."/>
            <person name="Tandeau De Marsac N."/>
            <person name="Huntemann M."/>
            <person name="Wei C.-L."/>
            <person name="Han J."/>
            <person name="Detter J.C."/>
            <person name="Han C."/>
            <person name="Tapia R."/>
            <person name="Chen A."/>
            <person name="Kyrpides N."/>
            <person name="Mavromatis K."/>
            <person name="Markowitz V."/>
            <person name="Szeto E."/>
            <person name="Ivanova N."/>
            <person name="Pagani I."/>
            <person name="Pati A."/>
            <person name="Goodwin L."/>
            <person name="Nordberg H.P."/>
            <person name="Cantor M.N."/>
            <person name="Hua S.X."/>
            <person name="Woyke T."/>
            <person name="Kerfeld C.A."/>
        </authorList>
    </citation>
    <scope>NUCLEOTIDE SEQUENCE [LARGE SCALE GENOMIC DNA]</scope>
    <source>
        <strain evidence="1 2">PCC 7417</strain>
    </source>
</reference>
<dbReference type="KEGG" id="csg:Cylst_5823"/>
<evidence type="ECO:0000313" key="1">
    <source>
        <dbReference type="EMBL" id="AFZ27808.1"/>
    </source>
</evidence>
<name>K9X5P6_9NOST</name>
<dbReference type="STRING" id="56107.Cylst_5823"/>
<keyword evidence="2" id="KW-1185">Reference proteome</keyword>
<dbReference type="RefSeq" id="WP_015211042.1">
    <property type="nucleotide sequence ID" value="NC_019757.1"/>
</dbReference>